<dbReference type="InterPro" id="IPR036390">
    <property type="entry name" value="WH_DNA-bd_sf"/>
</dbReference>
<dbReference type="Proteomes" id="UP000094053">
    <property type="component" value="Unassembled WGS sequence"/>
</dbReference>
<dbReference type="Pfam" id="PF12840">
    <property type="entry name" value="HTH_20"/>
    <property type="match status" value="1"/>
</dbReference>
<evidence type="ECO:0000313" key="1">
    <source>
        <dbReference type="EMBL" id="ODQ91650.1"/>
    </source>
</evidence>
<dbReference type="Gene3D" id="1.10.10.10">
    <property type="entry name" value="Winged helix-like DNA-binding domain superfamily/Winged helix DNA-binding domain"/>
    <property type="match status" value="1"/>
</dbReference>
<dbReference type="STRING" id="1776.BHQ18_06185"/>
<reference evidence="2" key="1">
    <citation type="submission" date="2016-09" db="EMBL/GenBank/DDBJ databases">
        <authorList>
            <person name="Greninger A.L."/>
            <person name="Jerome K.R."/>
            <person name="Mcnair B."/>
            <person name="Wallis C."/>
            <person name="Fang F."/>
        </authorList>
    </citation>
    <scope>NUCLEOTIDE SEQUENCE [LARGE SCALE GENOMIC DNA]</scope>
    <source>
        <strain evidence="2">M6</strain>
    </source>
</reference>
<sequence length="208" mass="22474">MGRRDEVLATLRDAGAPLSIADIAERLSIHPNTARFHLEALVQRGRAETLPPSRVKPGRPPLMFRATAGMDPDGPRDYRMLAGVLVDALGRQRDTRRRATAAGRAWAAAEVAREPASTALPAVDRLTALLDELGFAPEHRSRTGDIALRNCPFLELAVDHREVICPIHLGIMQGALAAWEAPLTVDALIPFAEPGMCVAMLASKKEAP</sequence>
<accession>A0A1E3RP63</accession>
<evidence type="ECO:0000313" key="2">
    <source>
        <dbReference type="Proteomes" id="UP000094053"/>
    </source>
</evidence>
<name>A0A1E3RP63_MYCFV</name>
<dbReference type="EMBL" id="MIHA01000003">
    <property type="protein sequence ID" value="ODQ91650.1"/>
    <property type="molecule type" value="Genomic_DNA"/>
</dbReference>
<gene>
    <name evidence="1" type="ORF">BHQ18_06185</name>
</gene>
<comment type="caution">
    <text evidence="1">The sequence shown here is derived from an EMBL/GenBank/DDBJ whole genome shotgun (WGS) entry which is preliminary data.</text>
</comment>
<dbReference type="SUPFAM" id="SSF46785">
    <property type="entry name" value="Winged helix' DNA-binding domain"/>
    <property type="match status" value="1"/>
</dbReference>
<dbReference type="AlphaFoldDB" id="A0A1E3RP63"/>
<dbReference type="InterPro" id="IPR036388">
    <property type="entry name" value="WH-like_DNA-bd_sf"/>
</dbReference>
<protein>
    <submittedName>
        <fullName evidence="1">Transcriptional regulator</fullName>
    </submittedName>
</protein>
<proteinExistence type="predicted"/>
<dbReference type="RefSeq" id="WP_069412672.1">
    <property type="nucleotide sequence ID" value="NZ_JACKUL010000025.1"/>
</dbReference>
<keyword evidence="2" id="KW-1185">Reference proteome</keyword>
<organism evidence="1 2">
    <name type="scientific">Mycolicibacterium flavescens</name>
    <name type="common">Mycobacterium flavescens</name>
    <dbReference type="NCBI Taxonomy" id="1776"/>
    <lineage>
        <taxon>Bacteria</taxon>
        <taxon>Bacillati</taxon>
        <taxon>Actinomycetota</taxon>
        <taxon>Actinomycetes</taxon>
        <taxon>Mycobacteriales</taxon>
        <taxon>Mycobacteriaceae</taxon>
        <taxon>Mycolicibacterium</taxon>
    </lineage>
</organism>